<gene>
    <name evidence="1" type="ORF">K457DRAFT_130617</name>
</gene>
<proteinExistence type="predicted"/>
<evidence type="ECO:0000313" key="1">
    <source>
        <dbReference type="EMBL" id="OAQ23250.1"/>
    </source>
</evidence>
<keyword evidence="2" id="KW-1185">Reference proteome</keyword>
<protein>
    <submittedName>
        <fullName evidence="1">Uncharacterized protein</fullName>
    </submittedName>
</protein>
<name>A0A197JDQ4_9FUNG</name>
<sequence length="117" mass="13152">MQTLFSIPCQYSTLNLQIPILAMDSTSSSYTVSELRLLLIIILLRQHFSRSRQAHNGVSNKDHTNCHEIRSKTLILLGVESNQVCGHQTGILAHTPQLLMMTYGRTVNVKDFITVAQ</sequence>
<dbReference type="AlphaFoldDB" id="A0A197JDQ4"/>
<dbReference type="Gene3D" id="3.40.50.720">
    <property type="entry name" value="NAD(P)-binding Rossmann-like Domain"/>
    <property type="match status" value="1"/>
</dbReference>
<dbReference type="EMBL" id="KV442124">
    <property type="protein sequence ID" value="OAQ23250.1"/>
    <property type="molecule type" value="Genomic_DNA"/>
</dbReference>
<evidence type="ECO:0000313" key="2">
    <source>
        <dbReference type="Proteomes" id="UP000078512"/>
    </source>
</evidence>
<dbReference type="Proteomes" id="UP000078512">
    <property type="component" value="Unassembled WGS sequence"/>
</dbReference>
<organism evidence="1 2">
    <name type="scientific">Linnemannia elongata AG-77</name>
    <dbReference type="NCBI Taxonomy" id="1314771"/>
    <lineage>
        <taxon>Eukaryota</taxon>
        <taxon>Fungi</taxon>
        <taxon>Fungi incertae sedis</taxon>
        <taxon>Mucoromycota</taxon>
        <taxon>Mortierellomycotina</taxon>
        <taxon>Mortierellomycetes</taxon>
        <taxon>Mortierellales</taxon>
        <taxon>Mortierellaceae</taxon>
        <taxon>Linnemannia</taxon>
    </lineage>
</organism>
<accession>A0A197JDQ4</accession>
<reference evidence="1 2" key="1">
    <citation type="submission" date="2016-05" db="EMBL/GenBank/DDBJ databases">
        <title>Genome sequencing reveals origins of a unique bacterial endosymbiosis in the earliest lineages of terrestrial Fungi.</title>
        <authorList>
            <consortium name="DOE Joint Genome Institute"/>
            <person name="Uehling J."/>
            <person name="Gryganskyi A."/>
            <person name="Hameed K."/>
            <person name="Tschaplinski T."/>
            <person name="Misztal P."/>
            <person name="Wu S."/>
            <person name="Desiro A."/>
            <person name="Vande Pol N."/>
            <person name="Du Z.-Y."/>
            <person name="Zienkiewicz A."/>
            <person name="Zienkiewicz K."/>
            <person name="Morin E."/>
            <person name="Tisserant E."/>
            <person name="Splivallo R."/>
            <person name="Hainaut M."/>
            <person name="Henrissat B."/>
            <person name="Ohm R."/>
            <person name="Kuo A."/>
            <person name="Yan J."/>
            <person name="Lipzen A."/>
            <person name="Nolan M."/>
            <person name="Labutti K."/>
            <person name="Barry K."/>
            <person name="Goldstein A."/>
            <person name="Labbe J."/>
            <person name="Schadt C."/>
            <person name="Tuskan G."/>
            <person name="Grigoriev I."/>
            <person name="Martin F."/>
            <person name="Vilgalys R."/>
            <person name="Bonito G."/>
        </authorList>
    </citation>
    <scope>NUCLEOTIDE SEQUENCE [LARGE SCALE GENOMIC DNA]</scope>
    <source>
        <strain evidence="1 2">AG-77</strain>
    </source>
</reference>